<name>A0AAD6ST03_9AGAR</name>
<evidence type="ECO:0000256" key="1">
    <source>
        <dbReference type="SAM" id="Coils"/>
    </source>
</evidence>
<sequence>MFDCTSISTFLPGRKASVKVGLKFGGGTQSLSVGPVLGPPSTQCTITRSITLPEGALGNPARLELQNDVVDDATASASPSPRVSTFTHFGLIPYTDPKAETALLMAKRTTGNLETLAKIVHKNESRMQTLEGGLGKITVELCLSNFPNTQMRSGRSPSIPRGRSRSHSASRDGSRHRRGRSQTPRGTGDGPLDELYDRVEVLEAREQASREDMDDLADRISRLENRLSSPTPDDLSAAELGALVSERFTEVTSDRDFLLQEIKQLGEKQEKAEAESKILQKDLAALRSAFTRLELATLAPPRPAMDKAPPLETPIPIPIPTASIHCRAPAPALPGVTPPLLPIKGPPPTLVLIVLVPRPVESFKSARSSSLGPLTLFQSVIVGALPTFKFTGSYTVERDLQYQSHLRVMLQHAKDAKNLLVDWDMGERLAGMREVDTDGYLVGGKHFVHAFCKGTAVQQLTATGGFRGVYTWEGGTPLAQQLTRADGQVPPGFNQNPAIQMAD</sequence>
<protein>
    <submittedName>
        <fullName evidence="3">Uncharacterized protein</fullName>
    </submittedName>
</protein>
<feature type="compositionally biased region" description="Low complexity" evidence="2">
    <location>
        <begin position="152"/>
        <end position="161"/>
    </location>
</feature>
<feature type="coiled-coil region" evidence="1">
    <location>
        <begin position="255"/>
        <end position="289"/>
    </location>
</feature>
<proteinExistence type="predicted"/>
<dbReference type="Proteomes" id="UP001218188">
    <property type="component" value="Unassembled WGS sequence"/>
</dbReference>
<evidence type="ECO:0000313" key="4">
    <source>
        <dbReference type="Proteomes" id="UP001218188"/>
    </source>
</evidence>
<reference evidence="3" key="1">
    <citation type="submission" date="2023-03" db="EMBL/GenBank/DDBJ databases">
        <title>Massive genome expansion in bonnet fungi (Mycena s.s.) driven by repeated elements and novel gene families across ecological guilds.</title>
        <authorList>
            <consortium name="Lawrence Berkeley National Laboratory"/>
            <person name="Harder C.B."/>
            <person name="Miyauchi S."/>
            <person name="Viragh M."/>
            <person name="Kuo A."/>
            <person name="Thoen E."/>
            <person name="Andreopoulos B."/>
            <person name="Lu D."/>
            <person name="Skrede I."/>
            <person name="Drula E."/>
            <person name="Henrissat B."/>
            <person name="Morin E."/>
            <person name="Kohler A."/>
            <person name="Barry K."/>
            <person name="LaButti K."/>
            <person name="Morin E."/>
            <person name="Salamov A."/>
            <person name="Lipzen A."/>
            <person name="Mereny Z."/>
            <person name="Hegedus B."/>
            <person name="Baldrian P."/>
            <person name="Stursova M."/>
            <person name="Weitz H."/>
            <person name="Taylor A."/>
            <person name="Grigoriev I.V."/>
            <person name="Nagy L.G."/>
            <person name="Martin F."/>
            <person name="Kauserud H."/>
        </authorList>
    </citation>
    <scope>NUCLEOTIDE SEQUENCE</scope>
    <source>
        <strain evidence="3">CBHHK200</strain>
    </source>
</reference>
<accession>A0AAD6ST03</accession>
<gene>
    <name evidence="3" type="ORF">C8F04DRAFT_1184590</name>
</gene>
<evidence type="ECO:0000313" key="3">
    <source>
        <dbReference type="EMBL" id="KAJ7032897.1"/>
    </source>
</evidence>
<feature type="compositionally biased region" description="Basic residues" evidence="2">
    <location>
        <begin position="162"/>
        <end position="180"/>
    </location>
</feature>
<keyword evidence="1" id="KW-0175">Coiled coil</keyword>
<dbReference type="EMBL" id="JARJCM010000069">
    <property type="protein sequence ID" value="KAJ7032897.1"/>
    <property type="molecule type" value="Genomic_DNA"/>
</dbReference>
<comment type="caution">
    <text evidence="3">The sequence shown here is derived from an EMBL/GenBank/DDBJ whole genome shotgun (WGS) entry which is preliminary data.</text>
</comment>
<dbReference type="AlphaFoldDB" id="A0AAD6ST03"/>
<feature type="region of interest" description="Disordered" evidence="2">
    <location>
        <begin position="147"/>
        <end position="194"/>
    </location>
</feature>
<organism evidence="3 4">
    <name type="scientific">Mycena alexandri</name>
    <dbReference type="NCBI Taxonomy" id="1745969"/>
    <lineage>
        <taxon>Eukaryota</taxon>
        <taxon>Fungi</taxon>
        <taxon>Dikarya</taxon>
        <taxon>Basidiomycota</taxon>
        <taxon>Agaricomycotina</taxon>
        <taxon>Agaricomycetes</taxon>
        <taxon>Agaricomycetidae</taxon>
        <taxon>Agaricales</taxon>
        <taxon>Marasmiineae</taxon>
        <taxon>Mycenaceae</taxon>
        <taxon>Mycena</taxon>
    </lineage>
</organism>
<evidence type="ECO:0000256" key="2">
    <source>
        <dbReference type="SAM" id="MobiDB-lite"/>
    </source>
</evidence>
<keyword evidence="4" id="KW-1185">Reference proteome</keyword>